<dbReference type="PANTHER" id="PTHR31838">
    <property type="entry name" value="CENTROSOMAL PROTEIN OF 55 KDA"/>
    <property type="match status" value="1"/>
</dbReference>
<reference evidence="4 5" key="1">
    <citation type="submission" date="2025-04" db="UniProtKB">
        <authorList>
            <consortium name="RefSeq"/>
        </authorList>
    </citation>
    <scope>IDENTIFICATION</scope>
    <source>
        <tissue evidence="4 5">Gonads</tissue>
    </source>
</reference>
<dbReference type="KEGG" id="lak:106167773"/>
<dbReference type="Gene3D" id="1.20.5.990">
    <property type="entry name" value="Nemo cc2-lz domain - 1d5 darpin complex"/>
    <property type="match status" value="1"/>
</dbReference>
<organism evidence="3 4">
    <name type="scientific">Lingula anatina</name>
    <name type="common">Brachiopod</name>
    <name type="synonym">Lingula unguis</name>
    <dbReference type="NCBI Taxonomy" id="7574"/>
    <lineage>
        <taxon>Eukaryota</taxon>
        <taxon>Metazoa</taxon>
        <taxon>Spiralia</taxon>
        <taxon>Lophotrochozoa</taxon>
        <taxon>Brachiopoda</taxon>
        <taxon>Linguliformea</taxon>
        <taxon>Lingulata</taxon>
        <taxon>Lingulida</taxon>
        <taxon>Linguloidea</taxon>
        <taxon>Lingulidae</taxon>
        <taxon>Lingula</taxon>
    </lineage>
</organism>
<gene>
    <name evidence="4 5" type="primary">LOC106167773</name>
</gene>
<dbReference type="AlphaFoldDB" id="A0A1S3IV70"/>
<dbReference type="InterPro" id="IPR038926">
    <property type="entry name" value="CEP55"/>
</dbReference>
<evidence type="ECO:0000256" key="2">
    <source>
        <dbReference type="SAM" id="MobiDB-lite"/>
    </source>
</evidence>
<dbReference type="RefSeq" id="XP_013402104.1">
    <property type="nucleotide sequence ID" value="XM_013546650.1"/>
</dbReference>
<feature type="coiled-coil region" evidence="1">
    <location>
        <begin position="118"/>
        <end position="404"/>
    </location>
</feature>
<dbReference type="GeneID" id="106167773"/>
<dbReference type="Proteomes" id="UP000085678">
    <property type="component" value="Unplaced"/>
</dbReference>
<protein>
    <submittedName>
        <fullName evidence="4 5">Centrosomal protein of 55 kDa isoform X1</fullName>
    </submittedName>
</protein>
<dbReference type="GO" id="GO:0000281">
    <property type="term" value="P:mitotic cytokinesis"/>
    <property type="evidence" value="ECO:0007669"/>
    <property type="project" value="InterPro"/>
</dbReference>
<dbReference type="OrthoDB" id="6066489at2759"/>
<feature type="compositionally biased region" description="Basic and acidic residues" evidence="2">
    <location>
        <begin position="1"/>
        <end position="10"/>
    </location>
</feature>
<dbReference type="GO" id="GO:0051896">
    <property type="term" value="P:regulation of phosphatidylinositol 3-kinase/protein kinase B signal transduction"/>
    <property type="evidence" value="ECO:0007669"/>
    <property type="project" value="InterPro"/>
</dbReference>
<dbReference type="RefSeq" id="XP_013402095.1">
    <property type="nucleotide sequence ID" value="XM_013546641.1"/>
</dbReference>
<evidence type="ECO:0000313" key="4">
    <source>
        <dbReference type="RefSeq" id="XP_013402095.1"/>
    </source>
</evidence>
<evidence type="ECO:0000313" key="5">
    <source>
        <dbReference type="RefSeq" id="XP_013402104.1"/>
    </source>
</evidence>
<dbReference type="OMA" id="MEHRETR"/>
<dbReference type="PANTHER" id="PTHR31838:SF1">
    <property type="entry name" value="CENTROSOMAL PROTEIN OF 55 KDA"/>
    <property type="match status" value="1"/>
</dbReference>
<keyword evidence="3" id="KW-1185">Reference proteome</keyword>
<evidence type="ECO:0000256" key="1">
    <source>
        <dbReference type="SAM" id="Coils"/>
    </source>
</evidence>
<feature type="region of interest" description="Disordered" evidence="2">
    <location>
        <begin position="1"/>
        <end position="52"/>
    </location>
</feature>
<accession>A0A1S3IV70</accession>
<proteinExistence type="predicted"/>
<sequence length="554" mass="62934">MEHRETRIERNSQSVATQGSKRRGRNHDTPTPPPTPTEHVEPSPLSAGLPVFNSEDTLSLPSCFNVPVSSNKKLDIGGDMEVRDFGKHREHSVSLPTEMSASSVPTDNYEDIIRTPSFSELQVKNETLMEEIKQLKHLLAASPDEKLQEIHRLREELKNLKHSCHHCEQENQSLSLETETLKQQLRATAEQCRALVIQLERKGATGDSKKQKEDVVEKERQRYESEIANLRNQLTEVVQANMKWQVYNSQRDAFVVTLQRQISNLKCQVDRSKQSPVGELNEDTQREIDKILISTKEKVNAIQEEKEALEDELRKFKLLCNQKEQRIAELEEQVRHLSSNASRAEDDITEMLKQQIRLCTEDFEAERRDRELAQSKISDLETQLELLKRQLDMYENSAATAMANQREAALINYKQKYYGNQTPYGLRSRGPSGETCWGRTVPDTGDLEEDCDVIDGPAATGSVSQKLDENLKQHELNQSEDPAISHSCDVGGVADERLDSEAELQLAIERSKQDVGGFGLRTEVSEGLRCPTCHKYFDAASHLDLLEHMDECSS</sequence>
<evidence type="ECO:0000313" key="3">
    <source>
        <dbReference type="Proteomes" id="UP000085678"/>
    </source>
</evidence>
<name>A0A1S3IV70_LINAN</name>
<keyword evidence="1" id="KW-0175">Coiled coil</keyword>
<dbReference type="Gene3D" id="1.20.5.1180">
    <property type="entry name" value="Geminin coiled-coil domain"/>
    <property type="match status" value="1"/>
</dbReference>